<accession>B0YE08</accession>
<name>B0YE08_ASPFC</name>
<proteinExistence type="predicted"/>
<keyword evidence="1" id="KW-0378">Hydrolase</keyword>
<gene>
    <name evidence="3" type="ORF">AFUB_097430</name>
</gene>
<organism evidence="3 4">
    <name type="scientific">Aspergillus fumigatus (strain CBS 144.89 / FGSC A1163 / CEA10)</name>
    <name type="common">Neosartorya fumigata</name>
    <dbReference type="NCBI Taxonomy" id="451804"/>
    <lineage>
        <taxon>Eukaryota</taxon>
        <taxon>Fungi</taxon>
        <taxon>Dikarya</taxon>
        <taxon>Ascomycota</taxon>
        <taxon>Pezizomycotina</taxon>
        <taxon>Eurotiomycetes</taxon>
        <taxon>Eurotiomycetidae</taxon>
        <taxon>Eurotiales</taxon>
        <taxon>Aspergillaceae</taxon>
        <taxon>Aspergillus</taxon>
        <taxon>Aspergillus subgen. Fumigati</taxon>
    </lineage>
</organism>
<dbReference type="PANTHER" id="PTHR22958">
    <property type="entry name" value="GLYCEROPHOSPHORYL DIESTER PHOSPHODIESTERASE"/>
    <property type="match status" value="1"/>
</dbReference>
<dbReference type="AlphaFoldDB" id="B0YE08"/>
<dbReference type="InterPro" id="IPR051578">
    <property type="entry name" value="GDPD"/>
</dbReference>
<dbReference type="PROSITE" id="PS51704">
    <property type="entry name" value="GP_PDE"/>
    <property type="match status" value="1"/>
</dbReference>
<dbReference type="InterPro" id="IPR017946">
    <property type="entry name" value="PLC-like_Pdiesterase_TIM-brl"/>
</dbReference>
<protein>
    <recommendedName>
        <fullName evidence="2">GP-PDE domain-containing protein</fullName>
    </recommendedName>
</protein>
<dbReference type="Gene3D" id="3.20.20.190">
    <property type="entry name" value="Phosphatidylinositol (PI) phosphodiesterase"/>
    <property type="match status" value="1"/>
</dbReference>
<keyword evidence="4" id="KW-1185">Reference proteome</keyword>
<reference evidence="3 4" key="1">
    <citation type="journal article" date="2008" name="PLoS Genet.">
        <title>Genomic islands in the pathogenic filamentous fungus Aspergillus fumigatus.</title>
        <authorList>
            <person name="Fedorova N.D."/>
            <person name="Khaldi N."/>
            <person name="Joardar V.S."/>
            <person name="Maiti R."/>
            <person name="Amedeo P."/>
            <person name="Anderson M.J."/>
            <person name="Crabtree J."/>
            <person name="Silva J.C."/>
            <person name="Badger J.H."/>
            <person name="Albarraq A."/>
            <person name="Angiuoli S."/>
            <person name="Bussey H."/>
            <person name="Bowyer P."/>
            <person name="Cotty P.J."/>
            <person name="Dyer P.S."/>
            <person name="Egan A."/>
            <person name="Galens K."/>
            <person name="Fraser-Liggett C.M."/>
            <person name="Haas B.J."/>
            <person name="Inman J.M."/>
            <person name="Kent R."/>
            <person name="Lemieux S."/>
            <person name="Malavazi I."/>
            <person name="Orvis J."/>
            <person name="Roemer T."/>
            <person name="Ronning C.M."/>
            <person name="Sundaram J.P."/>
            <person name="Sutton G."/>
            <person name="Turner G."/>
            <person name="Venter J.C."/>
            <person name="White O.R."/>
            <person name="Whitty B.R."/>
            <person name="Youngman P."/>
            <person name="Wolfe K.H."/>
            <person name="Goldman G.H."/>
            <person name="Wortman J.R."/>
            <person name="Jiang B."/>
            <person name="Denning D.W."/>
            <person name="Nierman W.C."/>
        </authorList>
    </citation>
    <scope>NUCLEOTIDE SEQUENCE [LARGE SCALE GENOMIC DNA]</scope>
    <source>
        <strain evidence="4">CBS 144.89 / FGSC A1163 / CEA10</strain>
    </source>
</reference>
<dbReference type="PANTHER" id="PTHR22958:SF1">
    <property type="entry name" value="GLYCEROPHOSPHOCHOLINE PHOSPHODIESTERASE GPCPD1"/>
    <property type="match status" value="1"/>
</dbReference>
<dbReference type="EMBL" id="DS499602">
    <property type="protein sequence ID" value="EDP47892.1"/>
    <property type="molecule type" value="Genomic_DNA"/>
</dbReference>
<feature type="domain" description="GP-PDE" evidence="2">
    <location>
        <begin position="1"/>
        <end position="137"/>
    </location>
</feature>
<dbReference type="VEuPathDB" id="FungiDB:AFUB_097430"/>
<dbReference type="Proteomes" id="UP000001699">
    <property type="component" value="Unassembled WGS sequence"/>
</dbReference>
<dbReference type="OrthoDB" id="197419at2759"/>
<evidence type="ECO:0000256" key="1">
    <source>
        <dbReference type="ARBA" id="ARBA00022801"/>
    </source>
</evidence>
<evidence type="ECO:0000259" key="2">
    <source>
        <dbReference type="PROSITE" id="PS51704"/>
    </source>
</evidence>
<evidence type="ECO:0000313" key="4">
    <source>
        <dbReference type="Proteomes" id="UP000001699"/>
    </source>
</evidence>
<dbReference type="GO" id="GO:0046475">
    <property type="term" value="P:glycerophospholipid catabolic process"/>
    <property type="evidence" value="ECO:0007669"/>
    <property type="project" value="TreeGrafter"/>
</dbReference>
<evidence type="ECO:0000313" key="3">
    <source>
        <dbReference type="EMBL" id="EDP47892.1"/>
    </source>
</evidence>
<dbReference type="HOGENOM" id="CLU_1864661_0_0_1"/>
<sequence>MSESGTDIPIHDLTVEQFMCVSKLQLPRSGPISGCPDSHVTRELRKLGNTHTRSWSLTEEYGRGTQEIRDRLKHTVDFRIKGFKPNTRGDFIQAPFATLEDVLEKLTKSVGLNVEITQCATRFTGTQRYSCGTWRLL</sequence>
<dbReference type="InterPro" id="IPR030395">
    <property type="entry name" value="GP_PDE_dom"/>
</dbReference>
<dbReference type="GO" id="GO:0047389">
    <property type="term" value="F:glycerophosphocholine phosphodiesterase activity"/>
    <property type="evidence" value="ECO:0007669"/>
    <property type="project" value="TreeGrafter"/>
</dbReference>